<feature type="domain" description="Transglycosylase SLT" evidence="1">
    <location>
        <begin position="87"/>
        <end position="159"/>
    </location>
</feature>
<reference evidence="2 3" key="1">
    <citation type="journal article" date="2016" name="Nat. Commun.">
        <title>Thousands of microbial genomes shed light on interconnected biogeochemical processes in an aquifer system.</title>
        <authorList>
            <person name="Anantharaman K."/>
            <person name="Brown C.T."/>
            <person name="Hug L.A."/>
            <person name="Sharon I."/>
            <person name="Castelle C.J."/>
            <person name="Probst A.J."/>
            <person name="Thomas B.C."/>
            <person name="Singh A."/>
            <person name="Wilkins M.J."/>
            <person name="Karaoz U."/>
            <person name="Brodie E.L."/>
            <person name="Williams K.H."/>
            <person name="Hubbard S.S."/>
            <person name="Banfield J.F."/>
        </authorList>
    </citation>
    <scope>NUCLEOTIDE SEQUENCE [LARGE SCALE GENOMIC DNA]</scope>
</reference>
<dbReference type="Proteomes" id="UP000177354">
    <property type="component" value="Unassembled WGS sequence"/>
</dbReference>
<dbReference type="InterPro" id="IPR008258">
    <property type="entry name" value="Transglycosylase_SLT_dom_1"/>
</dbReference>
<evidence type="ECO:0000259" key="1">
    <source>
        <dbReference type="Pfam" id="PF01464"/>
    </source>
</evidence>
<evidence type="ECO:0000313" key="2">
    <source>
        <dbReference type="EMBL" id="OGG08069.1"/>
    </source>
</evidence>
<dbReference type="EMBL" id="MFJF01000005">
    <property type="protein sequence ID" value="OGG08069.1"/>
    <property type="molecule type" value="Genomic_DNA"/>
</dbReference>
<dbReference type="Gene3D" id="1.10.530.10">
    <property type="match status" value="1"/>
</dbReference>
<evidence type="ECO:0000313" key="3">
    <source>
        <dbReference type="Proteomes" id="UP000177354"/>
    </source>
</evidence>
<name>A0A1F5Z6J8_9BACT</name>
<dbReference type="SUPFAM" id="SSF53955">
    <property type="entry name" value="Lysozyme-like"/>
    <property type="match status" value="1"/>
</dbReference>
<dbReference type="AlphaFoldDB" id="A0A1F5Z6J8"/>
<dbReference type="InterPro" id="IPR023346">
    <property type="entry name" value="Lysozyme-like_dom_sf"/>
</dbReference>
<sequence>MKLFPILTVVLGYTISSYIYSSAIFSNNNFTLEKSPSGSASATVTQPVLEYTVISETPVPTATGTVTPTPTPTVYTVENTPTQINVLFEKYASKESVDINMLRKIAQCESGYNSQAVNGPYAGLFQFSSQTWITSRRMMNADTNPDLRFNAEESIKTAAFRIASGNTGLWYTCLK</sequence>
<gene>
    <name evidence="2" type="ORF">A2777_01645</name>
</gene>
<accession>A0A1F5Z6J8</accession>
<protein>
    <recommendedName>
        <fullName evidence="1">Transglycosylase SLT domain-containing protein</fullName>
    </recommendedName>
</protein>
<proteinExistence type="predicted"/>
<dbReference type="Pfam" id="PF01464">
    <property type="entry name" value="SLT"/>
    <property type="match status" value="1"/>
</dbReference>
<comment type="caution">
    <text evidence="2">The sequence shown here is derived from an EMBL/GenBank/DDBJ whole genome shotgun (WGS) entry which is preliminary data.</text>
</comment>
<organism evidence="2 3">
    <name type="scientific">Candidatus Gottesmanbacteria bacterium RIFCSPHIGHO2_01_FULL_40_15</name>
    <dbReference type="NCBI Taxonomy" id="1798376"/>
    <lineage>
        <taxon>Bacteria</taxon>
        <taxon>Candidatus Gottesmaniibacteriota</taxon>
    </lineage>
</organism>